<keyword evidence="3" id="KW-0547">Nucleotide-binding</keyword>
<dbReference type="InterPro" id="IPR001245">
    <property type="entry name" value="Ser-Thr/Tyr_kinase_cat_dom"/>
</dbReference>
<dbReference type="CDD" id="cd23509">
    <property type="entry name" value="Gnk2-like"/>
    <property type="match status" value="2"/>
</dbReference>
<comment type="caution">
    <text evidence="9">The sequence shown here is derived from an EMBL/GenBank/DDBJ whole genome shotgun (WGS) entry which is preliminary data.</text>
</comment>
<dbReference type="InterPro" id="IPR011009">
    <property type="entry name" value="Kinase-like_dom_sf"/>
</dbReference>
<feature type="domain" description="Gnk2-homologous" evidence="8">
    <location>
        <begin position="134"/>
        <end position="247"/>
    </location>
</feature>
<proteinExistence type="predicted"/>
<keyword evidence="5" id="KW-1133">Transmembrane helix</keyword>
<evidence type="ECO:0000256" key="6">
    <source>
        <dbReference type="SAM" id="SignalP"/>
    </source>
</evidence>
<accession>A0ABQ7YS31</accession>
<dbReference type="PROSITE" id="PS51473">
    <property type="entry name" value="GNK2"/>
    <property type="match status" value="2"/>
</dbReference>
<keyword evidence="1 6" id="KW-0732">Signal</keyword>
<feature type="binding site" evidence="3">
    <location>
        <position position="385"/>
    </location>
    <ligand>
        <name>ATP</name>
        <dbReference type="ChEBI" id="CHEBI:30616"/>
    </ligand>
</feature>
<name>A0ABQ7YS31_BRANA</name>
<dbReference type="InterPro" id="IPR046465">
    <property type="entry name" value="BORCS6_C"/>
</dbReference>
<evidence type="ECO:0000256" key="3">
    <source>
        <dbReference type="PROSITE-ProRule" id="PRU10141"/>
    </source>
</evidence>
<keyword evidence="5" id="KW-0472">Membrane</keyword>
<dbReference type="Gene3D" id="1.10.510.10">
    <property type="entry name" value="Transferase(Phosphotransferase) domain 1"/>
    <property type="match status" value="1"/>
</dbReference>
<dbReference type="PROSITE" id="PS50011">
    <property type="entry name" value="PROTEIN_KINASE_DOM"/>
    <property type="match status" value="1"/>
</dbReference>
<keyword evidence="3" id="KW-0067">ATP-binding</keyword>
<dbReference type="PROSITE" id="PS00107">
    <property type="entry name" value="PROTEIN_KINASE_ATP"/>
    <property type="match status" value="1"/>
</dbReference>
<evidence type="ECO:0000256" key="4">
    <source>
        <dbReference type="SAM" id="MobiDB-lite"/>
    </source>
</evidence>
<feature type="domain" description="Gnk2-homologous" evidence="8">
    <location>
        <begin position="21"/>
        <end position="128"/>
    </location>
</feature>
<dbReference type="Proteomes" id="UP000824890">
    <property type="component" value="Unassembled WGS sequence"/>
</dbReference>
<dbReference type="Gene3D" id="3.30.200.20">
    <property type="entry name" value="Phosphorylase Kinase, domain 1"/>
    <property type="match status" value="1"/>
</dbReference>
<dbReference type="InterPro" id="IPR000719">
    <property type="entry name" value="Prot_kinase_dom"/>
</dbReference>
<dbReference type="PANTHER" id="PTHR39708">
    <property type="entry name" value="OS07G0483400 PROTEIN"/>
    <property type="match status" value="1"/>
</dbReference>
<keyword evidence="5" id="KW-0812">Transmembrane</keyword>
<evidence type="ECO:0000313" key="10">
    <source>
        <dbReference type="Proteomes" id="UP000824890"/>
    </source>
</evidence>
<dbReference type="InterPro" id="IPR002902">
    <property type="entry name" value="GNK2"/>
</dbReference>
<dbReference type="EMBL" id="JAGKQM010000017">
    <property type="protein sequence ID" value="KAH0871025.1"/>
    <property type="molecule type" value="Genomic_DNA"/>
</dbReference>
<dbReference type="Pfam" id="PF01657">
    <property type="entry name" value="Stress-antifung"/>
    <property type="match status" value="2"/>
</dbReference>
<evidence type="ECO:0000256" key="2">
    <source>
        <dbReference type="ARBA" id="ARBA00022737"/>
    </source>
</evidence>
<reference evidence="9 10" key="1">
    <citation type="submission" date="2021-05" db="EMBL/GenBank/DDBJ databases">
        <title>Genome Assembly of Synthetic Allotetraploid Brassica napus Reveals Homoeologous Exchanges between Subgenomes.</title>
        <authorList>
            <person name="Davis J.T."/>
        </authorList>
    </citation>
    <scope>NUCLEOTIDE SEQUENCE [LARGE SCALE GENOMIC DNA]</scope>
    <source>
        <strain evidence="10">cv. Da-Ae</strain>
        <tissue evidence="9">Seedling</tissue>
    </source>
</reference>
<dbReference type="Pfam" id="PF10157">
    <property type="entry name" value="BORCS6"/>
    <property type="match status" value="1"/>
</dbReference>
<evidence type="ECO:0000259" key="7">
    <source>
        <dbReference type="PROSITE" id="PS50011"/>
    </source>
</evidence>
<feature type="chain" id="PRO_5046145160" evidence="6">
    <location>
        <begin position="25"/>
        <end position="693"/>
    </location>
</feature>
<dbReference type="Pfam" id="PF07714">
    <property type="entry name" value="PK_Tyr_Ser-Thr"/>
    <property type="match status" value="2"/>
</dbReference>
<dbReference type="InterPro" id="IPR038408">
    <property type="entry name" value="GNK2_sf"/>
</dbReference>
<evidence type="ECO:0000259" key="8">
    <source>
        <dbReference type="PROSITE" id="PS51473"/>
    </source>
</evidence>
<protein>
    <submittedName>
        <fullName evidence="9">Uncharacterized protein</fullName>
    </submittedName>
</protein>
<evidence type="ECO:0000313" key="9">
    <source>
        <dbReference type="EMBL" id="KAH0871025.1"/>
    </source>
</evidence>
<feature type="domain" description="Protein kinase" evidence="7">
    <location>
        <begin position="357"/>
        <end position="693"/>
    </location>
</feature>
<keyword evidence="10" id="KW-1185">Reference proteome</keyword>
<dbReference type="InterPro" id="IPR017441">
    <property type="entry name" value="Protein_kinase_ATP_BS"/>
</dbReference>
<feature type="transmembrane region" description="Helical" evidence="5">
    <location>
        <begin position="297"/>
        <end position="319"/>
    </location>
</feature>
<gene>
    <name evidence="9" type="ORF">HID58_078047</name>
</gene>
<evidence type="ECO:0000256" key="1">
    <source>
        <dbReference type="ARBA" id="ARBA00022729"/>
    </source>
</evidence>
<feature type="signal peptide" evidence="6">
    <location>
        <begin position="1"/>
        <end position="24"/>
    </location>
</feature>
<dbReference type="PANTHER" id="PTHR39708:SF2">
    <property type="entry name" value="BLOC-1-RELATED COMPLEX SUBUNIT 6 C-TERMINAL HELIX DOMAIN-CONTAINING PROTEIN"/>
    <property type="match status" value="1"/>
</dbReference>
<feature type="region of interest" description="Disordered" evidence="4">
    <location>
        <begin position="262"/>
        <end position="289"/>
    </location>
</feature>
<keyword evidence="2" id="KW-0677">Repeat</keyword>
<feature type="compositionally biased region" description="Polar residues" evidence="4">
    <location>
        <begin position="264"/>
        <end position="283"/>
    </location>
</feature>
<sequence length="693" mass="76169">MKQMSLFPILSFVVISFGVASVSAQICLNNGNFSSNSTFNANRRIILSFLPSNVTTQDGFYYNGSIGEGPNRVYARGMCIPGSTADDCSDCIKTASDGLVQSCPNQTEAYSWPGDPTLCLVSYSNTSFSGSVDSDGRVIFTNTGDITSNITKFTEIWEDLVVRMIDIASAPKDTPSSSNNYYTANIAALNPFQDIFALMQCTPDLSSGDCEYCLRQSARDYQSCCGKKQGGVVMQQSCFFRWDLYAYSKAFDNIMVASPPPMTIRSTPPSAGAPANQNDNRPSNSHDRNRRGISTGIVVAITVPTVVIVLILFSLRFVLCLRRTSLQRTKYESDTDISTTNSLQYEFEAIEAATNKFSVSNKLGEGGYGEVYKGKLPNGTEVAVKRLSEMSGQDTRKFRNEVVLVSKLQHKNLVRLFGFCLQGDEKILIYEIYMSPEFAMHGKFSMKTDVYSFGILILEIISGKENSYLYQIDENTTAGNLVTYVWRLWTSGSQLELVDPAMRGNYKSNEVARCIHIALLCIQENPEDRPMLSTIITMLTSNTTILPPPELTIGKMDAGAETEVDQTVDGDSSAAETVDPSPLNQGEILRTLATVEKDSKAIAESFSSLFVSLRSTLSEATGSSVDHMTCFGDAAGRLQETALDASTKGNRYINSCLRLNEEIKGLETLAPRKHLRRNVDVLDTAVNKLIRPP</sequence>
<evidence type="ECO:0000256" key="5">
    <source>
        <dbReference type="SAM" id="Phobius"/>
    </source>
</evidence>
<organism evidence="9 10">
    <name type="scientific">Brassica napus</name>
    <name type="common">Rape</name>
    <dbReference type="NCBI Taxonomy" id="3708"/>
    <lineage>
        <taxon>Eukaryota</taxon>
        <taxon>Viridiplantae</taxon>
        <taxon>Streptophyta</taxon>
        <taxon>Embryophyta</taxon>
        <taxon>Tracheophyta</taxon>
        <taxon>Spermatophyta</taxon>
        <taxon>Magnoliopsida</taxon>
        <taxon>eudicotyledons</taxon>
        <taxon>Gunneridae</taxon>
        <taxon>Pentapetalae</taxon>
        <taxon>rosids</taxon>
        <taxon>malvids</taxon>
        <taxon>Brassicales</taxon>
        <taxon>Brassicaceae</taxon>
        <taxon>Brassiceae</taxon>
        <taxon>Brassica</taxon>
    </lineage>
</organism>
<dbReference type="Gene3D" id="3.30.430.20">
    <property type="entry name" value="Gnk2 domain, C-X8-C-X2-C motif"/>
    <property type="match status" value="2"/>
</dbReference>
<dbReference type="SUPFAM" id="SSF56112">
    <property type="entry name" value="Protein kinase-like (PK-like)"/>
    <property type="match status" value="1"/>
</dbReference>